<sequence length="995" mass="110645">MEHSSAMKFPVNPEDYKLYEEVGQGVSATVYRALCVPLNEIVAIKILDLEKCNSDLDVIRRESQTMSLLDHPNLLKAHCSFTAGASLWIVTPYMASGSCVHIMKSVQPNGFDQPIIATLLLGVLKALAYLHSHGLIHRDVKAGNILIDAKGSVKLADFGVSASLFDNGDRRHARNTFVGTPCWMAPEVMQQLHGYDFKADIWSFGITALELAHGHAPLSNYPPMKVLLMTLQNGPPGLDYERDKKFSSSFREMVTACLLKDPKKRPTSEKLLNYRFFKQARSREYVAQTILHGLPPLGDRFRMVKENEAALLAQKKAMVGDEQQEYIRAISAWNFDLNDMKKQAALMEDDDFISSAENHECISKQKAEYDKLVLQEETKLMESSNHFSSEKTGLFKKDECSDLRNLDGSPASSPVSFQAHKEHCTHHLEKDNRENVSDKLASPSKGQFAENKSSIPKDSNSDKFVSTCSEKPTSSTSVTTASILPSLQHLLQQNALQRELILRSINFVQQQIAVKGRSRELAEPVGNNELNQLYPNQHYMPNGPLSVKSEGYYGSQVQQQQQSNFGNNHSGPADSFYGSQGPNSYISNSHGSQRGNAVSYGGGGLDIGGSNAYFSYEDLMEITNSFSRQNVLGEGGFGCVYKGWLPDGRIVAVKELKAGSGQGEREFKAEVEIISRVHHRHLVSLVGYCIDEHHRLLVYEFVPNQTLEHHLHAAGLPVLDWAKRLRIALGAAKGLAYLHEDCHPKIIHRDIKSANILIDDAFEAQVADFGLAKPSNDTHTHVSTRVMGTFGYMAPEYASSGKLTDRSDVFSFGVVLLELITGRKPVDPTQPLGDESLVEWARPLLIEALQSGDLSELVDPRLERHYVESEMIRMVEAAAACVRHSAPKRPRMAQVARALDCEGEMSDLSNGVKYGQSTIYESGQYNQDIMRFRKMALGGGDSSEYDTYSGEFNSKEFSGQQKSTWRDGSSGESETRAFTEQRYSAPPTNFGNRQY</sequence>
<keyword evidence="10" id="KW-1133">Transmembrane helix</keyword>
<dbReference type="CDD" id="cd06610">
    <property type="entry name" value="STKc_OSR1_SPAK"/>
    <property type="match status" value="1"/>
</dbReference>
<feature type="domain" description="Protein kinase" evidence="14">
    <location>
        <begin position="16"/>
        <end position="277"/>
    </location>
</feature>
<dbReference type="FunFam" id="1.10.510.10:FF:000947">
    <property type="entry name" value="serine/threonine-protein kinase OSR1"/>
    <property type="match status" value="1"/>
</dbReference>
<dbReference type="GO" id="GO:0004674">
    <property type="term" value="F:protein serine/threonine kinase activity"/>
    <property type="evidence" value="ECO:0007669"/>
    <property type="project" value="UniProtKB-KW"/>
</dbReference>
<dbReference type="EnsemblPlants" id="evm.model.04.205">
    <property type="protein sequence ID" value="cds.evm.model.04.205"/>
    <property type="gene ID" value="evm.TU.04.205"/>
</dbReference>
<evidence type="ECO:0000256" key="12">
    <source>
        <dbReference type="PROSITE-ProRule" id="PRU10141"/>
    </source>
</evidence>
<dbReference type="InterPro" id="IPR008271">
    <property type="entry name" value="Ser/Thr_kinase_AS"/>
</dbReference>
<dbReference type="PROSITE" id="PS50011">
    <property type="entry name" value="PROTEIN_KINASE_DOM"/>
    <property type="match status" value="2"/>
</dbReference>
<feature type="compositionally biased region" description="Polar residues" evidence="13">
    <location>
        <begin position="450"/>
        <end position="476"/>
    </location>
</feature>
<dbReference type="SUPFAM" id="SSF56112">
    <property type="entry name" value="Protein kinase-like (PK-like)"/>
    <property type="match status" value="2"/>
</dbReference>
<feature type="compositionally biased region" description="Polar residues" evidence="13">
    <location>
        <begin position="980"/>
        <end position="995"/>
    </location>
</feature>
<evidence type="ECO:0000313" key="16">
    <source>
        <dbReference type="Proteomes" id="UP000596661"/>
    </source>
</evidence>
<evidence type="ECO:0000256" key="9">
    <source>
        <dbReference type="ARBA" id="ARBA00022840"/>
    </source>
</evidence>
<feature type="domain" description="Protein kinase" evidence="14">
    <location>
        <begin position="626"/>
        <end position="905"/>
    </location>
</feature>
<dbReference type="PROSITE" id="PS00107">
    <property type="entry name" value="PROTEIN_KINASE_ATP"/>
    <property type="match status" value="2"/>
</dbReference>
<dbReference type="InterPro" id="IPR001245">
    <property type="entry name" value="Ser-Thr/Tyr_kinase_cat_dom"/>
</dbReference>
<evidence type="ECO:0000256" key="1">
    <source>
        <dbReference type="ARBA" id="ARBA00004162"/>
    </source>
</evidence>
<dbReference type="InterPro" id="IPR000719">
    <property type="entry name" value="Prot_kinase_dom"/>
</dbReference>
<evidence type="ECO:0000256" key="5">
    <source>
        <dbReference type="ARBA" id="ARBA00022679"/>
    </source>
</evidence>
<dbReference type="Gene3D" id="1.10.510.10">
    <property type="entry name" value="Transferase(Phosphotransferase) domain 1"/>
    <property type="match status" value="2"/>
</dbReference>
<evidence type="ECO:0000259" key="14">
    <source>
        <dbReference type="PROSITE" id="PS50011"/>
    </source>
</evidence>
<dbReference type="GO" id="GO:0005524">
    <property type="term" value="F:ATP binding"/>
    <property type="evidence" value="ECO:0007669"/>
    <property type="project" value="UniProtKB-UniRule"/>
</dbReference>
<keyword evidence="11" id="KW-0472">Membrane</keyword>
<keyword evidence="5" id="KW-0808">Transferase</keyword>
<accession>A0A803PFG7</accession>
<dbReference type="InterPro" id="IPR011009">
    <property type="entry name" value="Kinase-like_dom_sf"/>
</dbReference>
<dbReference type="CDD" id="cd14066">
    <property type="entry name" value="STKc_IRAK"/>
    <property type="match status" value="1"/>
</dbReference>
<dbReference type="FunFam" id="1.10.510.10:FF:000173">
    <property type="entry name" value="proline-rich receptor-like protein kinase PERK8"/>
    <property type="match status" value="1"/>
</dbReference>
<dbReference type="Proteomes" id="UP000596661">
    <property type="component" value="Chromosome 4"/>
</dbReference>
<evidence type="ECO:0000256" key="3">
    <source>
        <dbReference type="ARBA" id="ARBA00022475"/>
    </source>
</evidence>
<dbReference type="Gramene" id="evm.model.04.205">
    <property type="protein sequence ID" value="cds.evm.model.04.205"/>
    <property type="gene ID" value="evm.TU.04.205"/>
</dbReference>
<keyword evidence="4" id="KW-0723">Serine/threonine-protein kinase</keyword>
<dbReference type="InterPro" id="IPR047173">
    <property type="entry name" value="STRAD_A/B-like"/>
</dbReference>
<dbReference type="PROSITE" id="PS00108">
    <property type="entry name" value="PROTEIN_KINASE_ST"/>
    <property type="match status" value="2"/>
</dbReference>
<dbReference type="OMA" id="GICFNDN"/>
<dbReference type="Pfam" id="PF00069">
    <property type="entry name" value="Pkinase"/>
    <property type="match status" value="1"/>
</dbReference>
<keyword evidence="6" id="KW-0812">Transmembrane</keyword>
<evidence type="ECO:0000256" key="6">
    <source>
        <dbReference type="ARBA" id="ARBA00022692"/>
    </source>
</evidence>
<evidence type="ECO:0000256" key="8">
    <source>
        <dbReference type="ARBA" id="ARBA00022777"/>
    </source>
</evidence>
<evidence type="ECO:0000256" key="10">
    <source>
        <dbReference type="ARBA" id="ARBA00022989"/>
    </source>
</evidence>
<keyword evidence="7 12" id="KW-0547">Nucleotide-binding</keyword>
<dbReference type="GO" id="GO:0043539">
    <property type="term" value="F:protein serine/threonine kinase activator activity"/>
    <property type="evidence" value="ECO:0007669"/>
    <property type="project" value="InterPro"/>
</dbReference>
<feature type="binding site" evidence="12">
    <location>
        <position position="654"/>
    </location>
    <ligand>
        <name>ATP</name>
        <dbReference type="ChEBI" id="CHEBI:30616"/>
    </ligand>
</feature>
<dbReference type="PANTHER" id="PTHR48014">
    <property type="entry name" value="SERINE/THREONINE-PROTEIN KINASE FRAY2"/>
    <property type="match status" value="1"/>
</dbReference>
<dbReference type="SMART" id="SM00220">
    <property type="entry name" value="S_TKc"/>
    <property type="match status" value="2"/>
</dbReference>
<dbReference type="Gene3D" id="3.30.200.20">
    <property type="entry name" value="Phosphorylase Kinase, domain 1"/>
    <property type="match status" value="2"/>
</dbReference>
<evidence type="ECO:0000256" key="2">
    <source>
        <dbReference type="ARBA" id="ARBA00008874"/>
    </source>
</evidence>
<organism evidence="15 16">
    <name type="scientific">Cannabis sativa</name>
    <name type="common">Hemp</name>
    <name type="synonym">Marijuana</name>
    <dbReference type="NCBI Taxonomy" id="3483"/>
    <lineage>
        <taxon>Eukaryota</taxon>
        <taxon>Viridiplantae</taxon>
        <taxon>Streptophyta</taxon>
        <taxon>Embryophyta</taxon>
        <taxon>Tracheophyta</taxon>
        <taxon>Spermatophyta</taxon>
        <taxon>Magnoliopsida</taxon>
        <taxon>eudicotyledons</taxon>
        <taxon>Gunneridae</taxon>
        <taxon>Pentapetalae</taxon>
        <taxon>rosids</taxon>
        <taxon>fabids</taxon>
        <taxon>Rosales</taxon>
        <taxon>Cannabaceae</taxon>
        <taxon>Cannabis</taxon>
    </lineage>
</organism>
<dbReference type="InterPro" id="IPR017441">
    <property type="entry name" value="Protein_kinase_ATP_BS"/>
</dbReference>
<dbReference type="AlphaFoldDB" id="A0A803PFG7"/>
<dbReference type="PANTHER" id="PTHR48014:SF10">
    <property type="entry name" value="PROTEIN KINASE SUPERFAMILY PROTEIN"/>
    <property type="match status" value="1"/>
</dbReference>
<dbReference type="GO" id="GO:0005886">
    <property type="term" value="C:plasma membrane"/>
    <property type="evidence" value="ECO:0007669"/>
    <property type="project" value="UniProtKB-SubCell"/>
</dbReference>
<dbReference type="Pfam" id="PF07714">
    <property type="entry name" value="PK_Tyr_Ser-Thr"/>
    <property type="match status" value="1"/>
</dbReference>
<evidence type="ECO:0000313" key="15">
    <source>
        <dbReference type="EnsemblPlants" id="cds.evm.model.04.205"/>
    </source>
</evidence>
<proteinExistence type="inferred from homology"/>
<keyword evidence="9 12" id="KW-0067">ATP-binding</keyword>
<keyword evidence="8" id="KW-0418">Kinase</keyword>
<protein>
    <recommendedName>
        <fullName evidence="14">Protein kinase domain-containing protein</fullName>
    </recommendedName>
</protein>
<reference evidence="15" key="2">
    <citation type="submission" date="2021-03" db="UniProtKB">
        <authorList>
            <consortium name="EnsemblPlants"/>
        </authorList>
    </citation>
    <scope>IDENTIFICATION</scope>
</reference>
<comment type="subcellular location">
    <subcellularLocation>
        <location evidence="1">Cell membrane</location>
        <topology evidence="1">Single-pass membrane protein</topology>
    </subcellularLocation>
</comment>
<dbReference type="FunFam" id="3.30.200.20:FF:000212">
    <property type="entry name" value="Proline-rich receptor-like protein kinase PERK8"/>
    <property type="match status" value="1"/>
</dbReference>
<evidence type="ECO:0000256" key="13">
    <source>
        <dbReference type="SAM" id="MobiDB-lite"/>
    </source>
</evidence>
<feature type="region of interest" description="Disordered" evidence="13">
    <location>
        <begin position="431"/>
        <end position="476"/>
    </location>
</feature>
<dbReference type="EMBL" id="UZAU01000358">
    <property type="status" value="NOT_ANNOTATED_CDS"/>
    <property type="molecule type" value="Genomic_DNA"/>
</dbReference>
<feature type="region of interest" description="Disordered" evidence="13">
    <location>
        <begin position="950"/>
        <end position="995"/>
    </location>
</feature>
<reference evidence="15" key="1">
    <citation type="submission" date="2018-11" db="EMBL/GenBank/DDBJ databases">
        <authorList>
            <person name="Grassa J C."/>
        </authorList>
    </citation>
    <scope>NUCLEOTIDE SEQUENCE [LARGE SCALE GENOMIC DNA]</scope>
</reference>
<feature type="compositionally biased region" description="Polar residues" evidence="13">
    <location>
        <begin position="950"/>
        <end position="972"/>
    </location>
</feature>
<evidence type="ECO:0000256" key="4">
    <source>
        <dbReference type="ARBA" id="ARBA00022527"/>
    </source>
</evidence>
<name>A0A803PFG7_CANSA</name>
<feature type="binding site" evidence="12">
    <location>
        <position position="45"/>
    </location>
    <ligand>
        <name>ATP</name>
        <dbReference type="ChEBI" id="CHEBI:30616"/>
    </ligand>
</feature>
<evidence type="ECO:0000256" key="11">
    <source>
        <dbReference type="ARBA" id="ARBA00023136"/>
    </source>
</evidence>
<dbReference type="FunFam" id="3.30.200.20:FF:000099">
    <property type="entry name" value="Serine/threonine-protein kinase BLUS1"/>
    <property type="match status" value="1"/>
</dbReference>
<comment type="similarity">
    <text evidence="2">Belongs to the protein kinase superfamily. STE Ser/Thr protein kinase family. STE20 subfamily.</text>
</comment>
<evidence type="ECO:0000256" key="7">
    <source>
        <dbReference type="ARBA" id="ARBA00022741"/>
    </source>
</evidence>
<keyword evidence="16" id="KW-1185">Reference proteome</keyword>
<keyword evidence="3" id="KW-1003">Cell membrane</keyword>